<comment type="caution">
    <text evidence="2">The sequence shown here is derived from an EMBL/GenBank/DDBJ whole genome shotgun (WGS) entry which is preliminary data.</text>
</comment>
<evidence type="ECO:0000256" key="1">
    <source>
        <dbReference type="SAM" id="Phobius"/>
    </source>
</evidence>
<protein>
    <submittedName>
        <fullName evidence="2">Uncharacterized protein</fullName>
    </submittedName>
</protein>
<dbReference type="EMBL" id="JAFBED010000010">
    <property type="protein sequence ID" value="MBM7621767.1"/>
    <property type="molecule type" value="Genomic_DNA"/>
</dbReference>
<feature type="transmembrane region" description="Helical" evidence="1">
    <location>
        <begin position="6"/>
        <end position="23"/>
    </location>
</feature>
<keyword evidence="3" id="KW-1185">Reference proteome</keyword>
<dbReference type="Proteomes" id="UP000737402">
    <property type="component" value="Unassembled WGS sequence"/>
</dbReference>
<name>A0ABS2P558_9BACI</name>
<evidence type="ECO:0000313" key="2">
    <source>
        <dbReference type="EMBL" id="MBM7621767.1"/>
    </source>
</evidence>
<evidence type="ECO:0000313" key="3">
    <source>
        <dbReference type="Proteomes" id="UP000737402"/>
    </source>
</evidence>
<proteinExistence type="predicted"/>
<organism evidence="2 3">
    <name type="scientific">Sutcliffiella tianshenii</name>
    <dbReference type="NCBI Taxonomy" id="1463404"/>
    <lineage>
        <taxon>Bacteria</taxon>
        <taxon>Bacillati</taxon>
        <taxon>Bacillota</taxon>
        <taxon>Bacilli</taxon>
        <taxon>Bacillales</taxon>
        <taxon>Bacillaceae</taxon>
        <taxon>Sutcliffiella</taxon>
    </lineage>
</organism>
<accession>A0ABS2P558</accession>
<reference evidence="2 3" key="1">
    <citation type="submission" date="2021-01" db="EMBL/GenBank/DDBJ databases">
        <title>Genomic Encyclopedia of Type Strains, Phase IV (KMG-IV): sequencing the most valuable type-strain genomes for metagenomic binning, comparative biology and taxonomic classification.</title>
        <authorList>
            <person name="Goeker M."/>
        </authorList>
    </citation>
    <scope>NUCLEOTIDE SEQUENCE [LARGE SCALE GENOMIC DNA]</scope>
    <source>
        <strain evidence="2 3">DSM 25879</strain>
    </source>
</reference>
<keyword evidence="1" id="KW-1133">Transmembrane helix</keyword>
<keyword evidence="1" id="KW-0472">Membrane</keyword>
<keyword evidence="1" id="KW-0812">Transmembrane</keyword>
<feature type="transmembrane region" description="Helical" evidence="1">
    <location>
        <begin position="30"/>
        <end position="48"/>
    </location>
</feature>
<sequence length="134" mass="14835">MYLVLSLYAIGVGAIGLGMFYILTRRDNKFALKSVLAGIILIIIGFVVNENRPVVEGAATITVKAVSLSETTTEPNQYHCDVVDEASGISYRFVGADSGEAAAYCEKFKVGSDYKIEFKYKEEQYYFHNHTDGQ</sequence>
<gene>
    <name evidence="2" type="ORF">JOC95_003675</name>
</gene>